<dbReference type="Proteomes" id="UP000239297">
    <property type="component" value="Unassembled WGS sequence"/>
</dbReference>
<evidence type="ECO:0000313" key="1">
    <source>
        <dbReference type="EMBL" id="PPB48988.1"/>
    </source>
</evidence>
<dbReference type="RefSeq" id="WP_104121430.1">
    <property type="nucleotide sequence ID" value="NZ_PRKW01000004.1"/>
</dbReference>
<comment type="caution">
    <text evidence="1">The sequence shown here is derived from an EMBL/GenBank/DDBJ whole genome shotgun (WGS) entry which is preliminary data.</text>
</comment>
<reference evidence="1 2" key="1">
    <citation type="journal article" date="2014" name="Int. J. Syst. Evol. Microbiol.">
        <title>Arthrobacter pityocampae sp. nov., isolated from Thaumetopoea pityocampa (Lep., Thaumetopoeidae).</title>
        <authorList>
            <person name="Ince I.A."/>
            <person name="Demirbag Z."/>
            <person name="Kati H."/>
        </authorList>
    </citation>
    <scope>NUCLEOTIDE SEQUENCE [LARGE SCALE GENOMIC DNA]</scope>
    <source>
        <strain evidence="1 2">Tp2</strain>
    </source>
</reference>
<dbReference type="PIRSF" id="PIRSF008546">
    <property type="entry name" value="UCP008546"/>
    <property type="match status" value="1"/>
</dbReference>
<dbReference type="OrthoDB" id="9801870at2"/>
<dbReference type="AlphaFoldDB" id="A0A2S5IWP6"/>
<dbReference type="InterPro" id="IPR014937">
    <property type="entry name" value="DUF1810"/>
</dbReference>
<dbReference type="InterPro" id="IPR036287">
    <property type="entry name" value="Rv1873-like_sf"/>
</dbReference>
<gene>
    <name evidence="1" type="ORF">C4K88_09675</name>
</gene>
<proteinExistence type="predicted"/>
<dbReference type="SUPFAM" id="SSF140736">
    <property type="entry name" value="Rv1873-like"/>
    <property type="match status" value="1"/>
</dbReference>
<dbReference type="Pfam" id="PF08837">
    <property type="entry name" value="DUF1810"/>
    <property type="match status" value="1"/>
</dbReference>
<protein>
    <submittedName>
        <fullName evidence="1">DUF1810 domain-containing protein</fullName>
    </submittedName>
</protein>
<name>A0A2S5IWP6_9MICC</name>
<evidence type="ECO:0000313" key="2">
    <source>
        <dbReference type="Proteomes" id="UP000239297"/>
    </source>
</evidence>
<organism evidence="1 2">
    <name type="scientific">Arthrobacter pityocampae</name>
    <dbReference type="NCBI Taxonomy" id="547334"/>
    <lineage>
        <taxon>Bacteria</taxon>
        <taxon>Bacillati</taxon>
        <taxon>Actinomycetota</taxon>
        <taxon>Actinomycetes</taxon>
        <taxon>Micrococcales</taxon>
        <taxon>Micrococcaceae</taxon>
        <taxon>Arthrobacter</taxon>
    </lineage>
</organism>
<accession>A0A2S5IWP6</accession>
<keyword evidence="2" id="KW-1185">Reference proteome</keyword>
<dbReference type="EMBL" id="PRKW01000004">
    <property type="protein sequence ID" value="PPB48988.1"/>
    <property type="molecule type" value="Genomic_DNA"/>
</dbReference>
<sequence>MTEDPYDLARFVAAQDAHGTYTQALAELNGGRKTGHWMWFVFPQIAGLGSSPTAVRYAIGSLEEAEAYLSHPVLGPRLMESTQALLTLDGSDPVAVLGGIDARKLQSSMTLFNRAAPQEPWFQAVLDRYYGGVEDQGTDSILAG</sequence>
<dbReference type="Gene3D" id="1.25.40.380">
    <property type="entry name" value="Protein of unknown function DUF1810"/>
    <property type="match status" value="1"/>
</dbReference>